<organism evidence="3 4">
    <name type="scientific">Branchiostoma belcheri</name>
    <name type="common">Amphioxus</name>
    <dbReference type="NCBI Taxonomy" id="7741"/>
    <lineage>
        <taxon>Eukaryota</taxon>
        <taxon>Metazoa</taxon>
        <taxon>Chordata</taxon>
        <taxon>Cephalochordata</taxon>
        <taxon>Leptocardii</taxon>
        <taxon>Amphioxiformes</taxon>
        <taxon>Branchiostomatidae</taxon>
        <taxon>Branchiostoma</taxon>
    </lineage>
</organism>
<feature type="compositionally biased region" description="Acidic residues" evidence="1">
    <location>
        <begin position="277"/>
        <end position="342"/>
    </location>
</feature>
<reference evidence="4" key="1">
    <citation type="submission" date="2025-08" db="UniProtKB">
        <authorList>
            <consortium name="RefSeq"/>
        </authorList>
    </citation>
    <scope>IDENTIFICATION</scope>
    <source>
        <tissue evidence="4">Gonad</tissue>
    </source>
</reference>
<protein>
    <submittedName>
        <fullName evidence="4">Uncharacterized protein LOC109475127</fullName>
    </submittedName>
</protein>
<keyword evidence="3" id="KW-1185">Reference proteome</keyword>
<feature type="region of interest" description="Disordered" evidence="1">
    <location>
        <begin position="181"/>
        <end position="342"/>
    </location>
</feature>
<evidence type="ECO:0000313" key="3">
    <source>
        <dbReference type="Proteomes" id="UP000515135"/>
    </source>
</evidence>
<evidence type="ECO:0000256" key="1">
    <source>
        <dbReference type="SAM" id="MobiDB-lite"/>
    </source>
</evidence>
<gene>
    <name evidence="4" type="primary">LOC109475127</name>
</gene>
<feature type="compositionally biased region" description="Acidic residues" evidence="1">
    <location>
        <begin position="207"/>
        <end position="221"/>
    </location>
</feature>
<dbReference type="KEGG" id="bbel:109475127"/>
<proteinExistence type="predicted"/>
<sequence>MFRVPVALLLLVLVIPRLPAIPTGPALLHRVPRAAPGTQSDLEGDTDVLVQDVDQVINKVNKALGDTDDSAGTDSDDAAKGLSVKTTEVRISPTQDQKTDEGEEAIPGNPDEGTTNGEEEKPDEKSAQGISEDALLGAVIQDALENPELLNYFLSKAGDAEGVLLAVKEEESVPPAFLFPQKAPVADNSPEVEIVEEPPKPVADSINLDDEKTEEVLEELEADHAAQESADLDEEEEDYDDEEDLDEEEEMEGADEDAELDASVLGLLGPQKSVAFSDEDIEDDDDDDDDEDLLGAEDDDDDDDEIDDAIDDDSEDDDDEYVDSDDVMDDGELPDDVEDDLE</sequence>
<name>A0A6P4Z3S6_BRABE</name>
<feature type="chain" id="PRO_5027731101" evidence="2">
    <location>
        <begin position="21"/>
        <end position="342"/>
    </location>
</feature>
<evidence type="ECO:0000256" key="2">
    <source>
        <dbReference type="SAM" id="SignalP"/>
    </source>
</evidence>
<dbReference type="RefSeq" id="XP_019631223.1">
    <property type="nucleotide sequence ID" value="XM_019775664.1"/>
</dbReference>
<feature type="region of interest" description="Disordered" evidence="1">
    <location>
        <begin position="64"/>
        <end position="128"/>
    </location>
</feature>
<evidence type="ECO:0000313" key="4">
    <source>
        <dbReference type="RefSeq" id="XP_019631223.1"/>
    </source>
</evidence>
<accession>A0A6P4Z3S6</accession>
<keyword evidence="2" id="KW-0732">Signal</keyword>
<dbReference type="Proteomes" id="UP000515135">
    <property type="component" value="Unplaced"/>
</dbReference>
<dbReference type="GeneID" id="109475127"/>
<dbReference type="OrthoDB" id="10647259at2759"/>
<dbReference type="AlphaFoldDB" id="A0A6P4Z3S6"/>
<feature type="compositionally biased region" description="Acidic residues" evidence="1">
    <location>
        <begin position="230"/>
        <end position="260"/>
    </location>
</feature>
<feature type="compositionally biased region" description="Acidic residues" evidence="1">
    <location>
        <begin position="66"/>
        <end position="76"/>
    </location>
</feature>
<feature type="signal peptide" evidence="2">
    <location>
        <begin position="1"/>
        <end position="20"/>
    </location>
</feature>